<dbReference type="OrthoDB" id="9797191at2"/>
<reference evidence="2 3" key="1">
    <citation type="submission" date="2018-09" db="EMBL/GenBank/DDBJ databases">
        <title>Murine metabolic-syndrome-specific gut microbial biobank.</title>
        <authorList>
            <person name="Liu C."/>
        </authorList>
    </citation>
    <scope>NUCLEOTIDE SEQUENCE [LARGE SCALE GENOMIC DNA]</scope>
    <source>
        <strain evidence="2 3">0.1xD8-82</strain>
    </source>
</reference>
<feature type="signal peptide" evidence="1">
    <location>
        <begin position="1"/>
        <end position="44"/>
    </location>
</feature>
<protein>
    <submittedName>
        <fullName evidence="2">Vancomycin resistance protein</fullName>
    </submittedName>
</protein>
<comment type="caution">
    <text evidence="2">The sequence shown here is derived from an EMBL/GenBank/DDBJ whole genome shotgun (WGS) entry which is preliminary data.</text>
</comment>
<organism evidence="2 3">
    <name type="scientific">Parablautia intestinalis</name>
    <dbReference type="NCBI Taxonomy" id="2320100"/>
    <lineage>
        <taxon>Bacteria</taxon>
        <taxon>Bacillati</taxon>
        <taxon>Bacillota</taxon>
        <taxon>Clostridia</taxon>
        <taxon>Lachnospirales</taxon>
        <taxon>Lachnospiraceae</taxon>
        <taxon>Parablautia</taxon>
    </lineage>
</organism>
<evidence type="ECO:0000313" key="3">
    <source>
        <dbReference type="Proteomes" id="UP000280696"/>
    </source>
</evidence>
<dbReference type="PANTHER" id="PTHR35788:SF1">
    <property type="entry name" value="EXPORTED PROTEIN"/>
    <property type="match status" value="1"/>
</dbReference>
<evidence type="ECO:0000256" key="1">
    <source>
        <dbReference type="SAM" id="SignalP"/>
    </source>
</evidence>
<evidence type="ECO:0000313" key="2">
    <source>
        <dbReference type="EMBL" id="RKI90914.1"/>
    </source>
</evidence>
<sequence length="298" mass="32521">MKLIFKSDKLIQLRNHILKNSYKKVTALLLAFACCLSCFLPAAAANESTLDYSSVFDPSYYYNTYPDLQQSIGNDPSALLKHFTTIGMKEGRNGSSTFQIKAYMQNNLDLLPVYGVKDLSKYYLHYISAGRQEGRVAVFKKGAALPEGVLSSYSTTYDTTEDRAVNVELAAARINGMVIKPGEKFSFSNSIGTRTIANGYVVAPSFASGRVVSSVGGGICQVSSTIYVAMLLAYIAPTQRYTHSLPVSYVPAGLDAAIVEGYKDLTFTNNFDYSIVINATTQNGVLTVSFLKQAEQVQ</sequence>
<dbReference type="RefSeq" id="WP_120470212.1">
    <property type="nucleotide sequence ID" value="NZ_RAYQ01000012.1"/>
</dbReference>
<keyword evidence="3" id="KW-1185">Reference proteome</keyword>
<gene>
    <name evidence="2" type="ORF">D7V94_12425</name>
</gene>
<feature type="chain" id="PRO_5017487446" evidence="1">
    <location>
        <begin position="45"/>
        <end position="298"/>
    </location>
</feature>
<keyword evidence="1" id="KW-0732">Signal</keyword>
<dbReference type="Pfam" id="PF04294">
    <property type="entry name" value="VanW"/>
    <property type="match status" value="1"/>
</dbReference>
<dbReference type="PANTHER" id="PTHR35788">
    <property type="entry name" value="EXPORTED PROTEIN-RELATED"/>
    <property type="match status" value="1"/>
</dbReference>
<proteinExistence type="predicted"/>
<accession>A0A3A9AIP2</accession>
<dbReference type="InterPro" id="IPR007391">
    <property type="entry name" value="Vancomycin_resist_VanW"/>
</dbReference>
<dbReference type="Proteomes" id="UP000280696">
    <property type="component" value="Unassembled WGS sequence"/>
</dbReference>
<dbReference type="InterPro" id="IPR052913">
    <property type="entry name" value="Glycopeptide_resist_protein"/>
</dbReference>
<dbReference type="EMBL" id="RAYQ01000012">
    <property type="protein sequence ID" value="RKI90914.1"/>
    <property type="molecule type" value="Genomic_DNA"/>
</dbReference>
<dbReference type="AlphaFoldDB" id="A0A3A9AIP2"/>
<name>A0A3A9AIP2_9FIRM</name>